<dbReference type="SMART" id="SM00490">
    <property type="entry name" value="HELICc"/>
    <property type="match status" value="1"/>
</dbReference>
<dbReference type="FunFam" id="1.20.120.1080:FF:000003">
    <property type="entry name" value="Pre-mRNA-splicing factor ATP-dependent RNA helicase PRP43"/>
    <property type="match status" value="1"/>
</dbReference>
<dbReference type="GO" id="GO:0003724">
    <property type="term" value="F:RNA helicase activity"/>
    <property type="evidence" value="ECO:0007669"/>
    <property type="project" value="UniProtKB-EC"/>
</dbReference>
<dbReference type="GO" id="GO:0008380">
    <property type="term" value="P:RNA splicing"/>
    <property type="evidence" value="ECO:0007669"/>
    <property type="project" value="UniProtKB-KW"/>
</dbReference>
<dbReference type="GO" id="GO:0016787">
    <property type="term" value="F:hydrolase activity"/>
    <property type="evidence" value="ECO:0007669"/>
    <property type="project" value="UniProtKB-KW"/>
</dbReference>
<proteinExistence type="predicted"/>
<dbReference type="SMART" id="SM00847">
    <property type="entry name" value="HA2"/>
    <property type="match status" value="1"/>
</dbReference>
<dbReference type="Pfam" id="PF21010">
    <property type="entry name" value="HA2_C"/>
    <property type="match status" value="1"/>
</dbReference>
<dbReference type="Gene3D" id="1.20.120.1080">
    <property type="match status" value="1"/>
</dbReference>
<dbReference type="SUPFAM" id="SSF52540">
    <property type="entry name" value="P-loop containing nucleoside triphosphate hydrolases"/>
    <property type="match status" value="1"/>
</dbReference>
<dbReference type="GO" id="GO:0006397">
    <property type="term" value="P:mRNA processing"/>
    <property type="evidence" value="ECO:0007669"/>
    <property type="project" value="UniProtKB-KW"/>
</dbReference>
<evidence type="ECO:0000256" key="2">
    <source>
        <dbReference type="ARBA" id="ARBA00022664"/>
    </source>
</evidence>
<keyword evidence="12" id="KW-1185">Reference proteome</keyword>
<evidence type="ECO:0000313" key="13">
    <source>
        <dbReference type="WBParaSite" id="ACRNAN_Path_223.g827.t2"/>
    </source>
</evidence>
<evidence type="ECO:0000256" key="7">
    <source>
        <dbReference type="ARBA" id="ARBA00023187"/>
    </source>
</evidence>
<comment type="catalytic activity">
    <reaction evidence="8">
        <text>ATP + H2O = ADP + phosphate + H(+)</text>
        <dbReference type="Rhea" id="RHEA:13065"/>
        <dbReference type="ChEBI" id="CHEBI:15377"/>
        <dbReference type="ChEBI" id="CHEBI:15378"/>
        <dbReference type="ChEBI" id="CHEBI:30616"/>
        <dbReference type="ChEBI" id="CHEBI:43474"/>
        <dbReference type="ChEBI" id="CHEBI:456216"/>
        <dbReference type="EC" id="3.6.4.13"/>
    </reaction>
</comment>
<dbReference type="WBParaSite" id="ACRNAN_Path_223.g827.t2">
    <property type="protein sequence ID" value="ACRNAN_Path_223.g827.t2"/>
    <property type="gene ID" value="ACRNAN_Path_223.g827"/>
</dbReference>
<dbReference type="InterPro" id="IPR002464">
    <property type="entry name" value="DNA/RNA_helicase_DEAH_CS"/>
</dbReference>
<dbReference type="InterPro" id="IPR048333">
    <property type="entry name" value="HA2_WH"/>
</dbReference>
<organism evidence="12 13">
    <name type="scientific">Acrobeloides nanus</name>
    <dbReference type="NCBI Taxonomy" id="290746"/>
    <lineage>
        <taxon>Eukaryota</taxon>
        <taxon>Metazoa</taxon>
        <taxon>Ecdysozoa</taxon>
        <taxon>Nematoda</taxon>
        <taxon>Chromadorea</taxon>
        <taxon>Rhabditida</taxon>
        <taxon>Tylenchina</taxon>
        <taxon>Cephalobomorpha</taxon>
        <taxon>Cephaloboidea</taxon>
        <taxon>Cephalobidae</taxon>
        <taxon>Acrobeloides</taxon>
    </lineage>
</organism>
<dbReference type="PANTHER" id="PTHR18934:SF109">
    <property type="entry name" value="ATP-DEPENDENT RNA HELICASE DHX15 HOMOLOG"/>
    <property type="match status" value="1"/>
</dbReference>
<keyword evidence="7" id="KW-0508">mRNA splicing</keyword>
<evidence type="ECO:0000256" key="8">
    <source>
        <dbReference type="ARBA" id="ARBA00047984"/>
    </source>
</evidence>
<keyword evidence="3" id="KW-0547">Nucleotide-binding</keyword>
<dbReference type="PANTHER" id="PTHR18934">
    <property type="entry name" value="ATP-DEPENDENT RNA HELICASE"/>
    <property type="match status" value="1"/>
</dbReference>
<evidence type="ECO:0000256" key="1">
    <source>
        <dbReference type="ARBA" id="ARBA00012552"/>
    </source>
</evidence>
<dbReference type="GO" id="GO:0140374">
    <property type="term" value="P:antiviral innate immune response"/>
    <property type="evidence" value="ECO:0007669"/>
    <property type="project" value="UniProtKB-ARBA"/>
</dbReference>
<dbReference type="GO" id="GO:0005681">
    <property type="term" value="C:spliceosomal complex"/>
    <property type="evidence" value="ECO:0007669"/>
    <property type="project" value="TreeGrafter"/>
</dbReference>
<evidence type="ECO:0000259" key="11">
    <source>
        <dbReference type="PROSITE" id="PS51194"/>
    </source>
</evidence>
<evidence type="ECO:0000313" key="12">
    <source>
        <dbReference type="Proteomes" id="UP000887540"/>
    </source>
</evidence>
<evidence type="ECO:0000259" key="10">
    <source>
        <dbReference type="PROSITE" id="PS51192"/>
    </source>
</evidence>
<dbReference type="CDD" id="cd18791">
    <property type="entry name" value="SF2_C_RHA"/>
    <property type="match status" value="1"/>
</dbReference>
<dbReference type="InterPro" id="IPR001650">
    <property type="entry name" value="Helicase_C-like"/>
</dbReference>
<dbReference type="PROSITE" id="PS51194">
    <property type="entry name" value="HELICASE_CTER"/>
    <property type="match status" value="1"/>
</dbReference>
<name>A0A914C3S9_9BILA</name>
<dbReference type="PROSITE" id="PS51192">
    <property type="entry name" value="HELICASE_ATP_BIND_1"/>
    <property type="match status" value="1"/>
</dbReference>
<dbReference type="Gene3D" id="3.40.50.300">
    <property type="entry name" value="P-loop containing nucleotide triphosphate hydrolases"/>
    <property type="match status" value="2"/>
</dbReference>
<dbReference type="GO" id="GO:0003723">
    <property type="term" value="F:RNA binding"/>
    <property type="evidence" value="ECO:0007669"/>
    <property type="project" value="TreeGrafter"/>
</dbReference>
<dbReference type="SMART" id="SM00487">
    <property type="entry name" value="DEXDc"/>
    <property type="match status" value="1"/>
</dbReference>
<keyword evidence="5" id="KW-0347">Helicase</keyword>
<dbReference type="Pfam" id="PF00271">
    <property type="entry name" value="Helicase_C"/>
    <property type="match status" value="1"/>
</dbReference>
<dbReference type="EC" id="3.6.4.13" evidence="1"/>
<evidence type="ECO:0000256" key="9">
    <source>
        <dbReference type="ARBA" id="ARBA00083333"/>
    </source>
</evidence>
<reference evidence="13" key="1">
    <citation type="submission" date="2022-11" db="UniProtKB">
        <authorList>
            <consortium name="WormBaseParasite"/>
        </authorList>
    </citation>
    <scope>IDENTIFICATION</scope>
</reference>
<dbReference type="Pfam" id="PF07717">
    <property type="entry name" value="OB_NTP_bind"/>
    <property type="match status" value="1"/>
</dbReference>
<evidence type="ECO:0000256" key="3">
    <source>
        <dbReference type="ARBA" id="ARBA00022741"/>
    </source>
</evidence>
<accession>A0A914C3S9</accession>
<keyword evidence="6" id="KW-0067">ATP-binding</keyword>
<feature type="domain" description="Helicase C-terminal" evidence="11">
    <location>
        <begin position="174"/>
        <end position="354"/>
    </location>
</feature>
<dbReference type="AlphaFoldDB" id="A0A914C3S9"/>
<dbReference type="Proteomes" id="UP000887540">
    <property type="component" value="Unplaced"/>
</dbReference>
<dbReference type="InterPro" id="IPR014001">
    <property type="entry name" value="Helicase_ATP-bd"/>
</dbReference>
<dbReference type="InterPro" id="IPR027417">
    <property type="entry name" value="P-loop_NTPase"/>
</dbReference>
<dbReference type="GO" id="GO:0005524">
    <property type="term" value="F:ATP binding"/>
    <property type="evidence" value="ECO:0007669"/>
    <property type="project" value="UniProtKB-KW"/>
</dbReference>
<dbReference type="Pfam" id="PF04408">
    <property type="entry name" value="WHD_HA2"/>
    <property type="match status" value="1"/>
</dbReference>
<evidence type="ECO:0000256" key="5">
    <source>
        <dbReference type="ARBA" id="ARBA00022806"/>
    </source>
</evidence>
<sequence>MDYVRMKSVYGRKYMVACTQPRRVAAMSVATRVAEELDVSLGAEVGYSIRFEDCVTDRTIMKYCTDGMLLREAMNAPLLEQYGVLILDEAHERTLATDILMGLIKEIIKQRSDEIIKQRSDVKVIIMSATLDSGKFQGYFDNCPLMSVPGRTFPVEIFYTPEPERDYLEAAVRTVIQIHLCEETEGDVLLFLTGQEEIEDACKRITREVNNIGPDAGELRCIPLYSTLPPNQQQRIFEPAPPNKPNGAISRKCVVSTNIAETSLTIDGVVFVVDPGFSKQKVYNPRIRVESLLVCPISKASAMQRAGRAGRTKPGKCFRLYTEKAYKNEMQEQTYPEILRSNLGTVVLQLKKLGIDDLVHFDFMDPPAPETLMRALELLHYLGAINDDGELTQLGSIMAEFPLDPQLAKMLIASTELNCSNEILSITAMLSVPQCFVRPNEAKKEADDAKARFAHVDGDHLTLLNVYHAFKQNREDVRWCYDNFIHYRSLKNADDVRSQLARIMDKFNLRRVSTDFNSRDYYTNIRKSLVAGFFMQVAHLERTGHYITVKDNQLVNLHPSTVLDHKPEWALYNEFVLTTKNYIRTVTDVRPEWLLQMAPLYYDLGTFPEGEAKRKLYQVQKTLRV</sequence>
<evidence type="ECO:0000256" key="4">
    <source>
        <dbReference type="ARBA" id="ARBA00022801"/>
    </source>
</evidence>
<dbReference type="FunFam" id="3.40.50.300:FF:000007">
    <property type="entry name" value="Pre-mRNA-splicing factor ATP-dependent RNA helicase"/>
    <property type="match status" value="1"/>
</dbReference>
<dbReference type="InterPro" id="IPR007502">
    <property type="entry name" value="Helicase-assoc_dom"/>
</dbReference>
<feature type="domain" description="Helicase ATP-binding" evidence="10">
    <location>
        <begin position="1"/>
        <end position="149"/>
    </location>
</feature>
<dbReference type="PROSITE" id="PS00690">
    <property type="entry name" value="DEAH_ATP_HELICASE"/>
    <property type="match status" value="1"/>
</dbReference>
<keyword evidence="4" id="KW-0378">Hydrolase</keyword>
<dbReference type="InterPro" id="IPR011709">
    <property type="entry name" value="DEAD-box_helicase_OB_fold"/>
</dbReference>
<dbReference type="FunFam" id="3.40.50.300:FF:001922">
    <property type="entry name" value="DEAH (Asp-Glu-Ala-His) box polypeptide 29"/>
    <property type="match status" value="1"/>
</dbReference>
<protein>
    <recommendedName>
        <fullName evidence="1">RNA helicase</fullName>
        <ecNumber evidence="1">3.6.4.13</ecNumber>
    </recommendedName>
    <alternativeName>
        <fullName evidence="9">DEAH box protein 15</fullName>
    </alternativeName>
</protein>
<evidence type="ECO:0000256" key="6">
    <source>
        <dbReference type="ARBA" id="ARBA00022840"/>
    </source>
</evidence>
<keyword evidence="2" id="KW-0507">mRNA processing</keyword>